<accession>X1GFZ2</accession>
<sequence>MYAGAIAAIEHDNYGAVRALTIDATVNWSLFGRNKV</sequence>
<evidence type="ECO:0000313" key="1">
    <source>
        <dbReference type="EMBL" id="GAH43745.1"/>
    </source>
</evidence>
<dbReference type="AlphaFoldDB" id="X1GFZ2"/>
<proteinExistence type="predicted"/>
<reference evidence="1" key="1">
    <citation type="journal article" date="2014" name="Front. Microbiol.">
        <title>High frequency of phylogenetically diverse reductive dehalogenase-homologous genes in deep subseafloor sedimentary metagenomes.</title>
        <authorList>
            <person name="Kawai M."/>
            <person name="Futagami T."/>
            <person name="Toyoda A."/>
            <person name="Takaki Y."/>
            <person name="Nishi S."/>
            <person name="Hori S."/>
            <person name="Arai W."/>
            <person name="Tsubouchi T."/>
            <person name="Morono Y."/>
            <person name="Uchiyama I."/>
            <person name="Ito T."/>
            <person name="Fujiyama A."/>
            <person name="Inagaki F."/>
            <person name="Takami H."/>
        </authorList>
    </citation>
    <scope>NUCLEOTIDE SEQUENCE</scope>
    <source>
        <strain evidence="1">Expedition CK06-06</strain>
    </source>
</reference>
<comment type="caution">
    <text evidence="1">The sequence shown here is derived from an EMBL/GenBank/DDBJ whole genome shotgun (WGS) entry which is preliminary data.</text>
</comment>
<protein>
    <submittedName>
        <fullName evidence="1">Uncharacterized protein</fullName>
    </submittedName>
</protein>
<organism evidence="1">
    <name type="scientific">marine sediment metagenome</name>
    <dbReference type="NCBI Taxonomy" id="412755"/>
    <lineage>
        <taxon>unclassified sequences</taxon>
        <taxon>metagenomes</taxon>
        <taxon>ecological metagenomes</taxon>
    </lineage>
</organism>
<gene>
    <name evidence="1" type="ORF">S03H2_16860</name>
</gene>
<dbReference type="EMBL" id="BARU01008647">
    <property type="protein sequence ID" value="GAH43745.1"/>
    <property type="molecule type" value="Genomic_DNA"/>
</dbReference>
<name>X1GFZ2_9ZZZZ</name>
<feature type="non-terminal residue" evidence="1">
    <location>
        <position position="36"/>
    </location>
</feature>